<dbReference type="PANTHER" id="PTHR10766">
    <property type="entry name" value="TRANSMEMBRANE 9 SUPERFAMILY PROTEIN"/>
    <property type="match status" value="1"/>
</dbReference>
<feature type="transmembrane region" description="Helical" evidence="9">
    <location>
        <begin position="538"/>
        <end position="566"/>
    </location>
</feature>
<comment type="similarity">
    <text evidence="3 9">Belongs to the nonaspanin (TM9SF) (TC 9.A.2) family.</text>
</comment>
<dbReference type="AlphaFoldDB" id="A0AAD5DPQ0"/>
<accession>A0AAD5DPQ0</accession>
<dbReference type="GO" id="GO:0000139">
    <property type="term" value="C:Golgi membrane"/>
    <property type="evidence" value="ECO:0007669"/>
    <property type="project" value="UniProtKB-SubCell"/>
</dbReference>
<evidence type="ECO:0000256" key="7">
    <source>
        <dbReference type="ARBA" id="ARBA00022989"/>
    </source>
</evidence>
<feature type="transmembrane region" description="Helical" evidence="9">
    <location>
        <begin position="368"/>
        <end position="387"/>
    </location>
</feature>
<sequence>MGVQRAVALLALLAVLGTQGAAAFYLPGVAPQDFKKGDPITFKVNKLMSVKNLPYQFYSLPYCRPDKVVSSAENLGEVLRGDRIENSLYDTKFRQDQHCTIVCRLESLTKAQEKAFKSKIGDEYRVNMILDNLPIGIVRMREDNGEQVKTYERGFPVGFQDDKENAYLHNHLSFTILYHKDAETDLARIVGFEVEPYSIAHKYDGQWKGKDTQLSTCDASGKKPLTDKGPHLQVKESAEVVFTYDVVYKPSDIRWATRWDTYLLATDDQVHWFSIINSLMIVLFLSGMVAMIMMRTLHRDISKYNQLETAEEAQEETGWKLVHGDVFRPPAHGSWLAVLVGTGTQLFCMTLVTMVFATLGFLSPANRGGLMTAVLLLFVFMGCFAGYSSARLYKAFKVGCSPMQPAKLLARGEQWKRTTVRTALAFPGFVSAIFLTLNFLVWGQRSSGAVPFGTLCALVFLWCGVSVPLCFVGSYFGYKKPAPEDPVRTNKIPRQVPEQPWYMHPAFSILIGGILPFGAVFIELFFILTSMWMHQFYYLFGFLALVFIILIITCAEITIVLAYFQLCSGGRARMWRGRGLEGSGCHPLSRLPGSSALYLFLYSLFYFYTKLDITKLVPALMYFGYMTIVSATFFCLTGTIGFYATYIFIRKIYAAVKID</sequence>
<feature type="transmembrane region" description="Helical" evidence="9">
    <location>
        <begin position="272"/>
        <end position="294"/>
    </location>
</feature>
<feature type="transmembrane region" description="Helical" evidence="9">
    <location>
        <begin position="449"/>
        <end position="478"/>
    </location>
</feature>
<feature type="transmembrane region" description="Helical" evidence="9">
    <location>
        <begin position="587"/>
        <end position="608"/>
    </location>
</feature>
<feature type="transmembrane region" description="Helical" evidence="9">
    <location>
        <begin position="509"/>
        <end position="532"/>
    </location>
</feature>
<feature type="transmembrane region" description="Helical" evidence="9">
    <location>
        <begin position="423"/>
        <end position="443"/>
    </location>
</feature>
<dbReference type="GO" id="GO:0072657">
    <property type="term" value="P:protein localization to membrane"/>
    <property type="evidence" value="ECO:0007669"/>
    <property type="project" value="TreeGrafter"/>
</dbReference>
<proteinExistence type="inferred from homology"/>
<evidence type="ECO:0000256" key="9">
    <source>
        <dbReference type="RuleBase" id="RU363079"/>
    </source>
</evidence>
<keyword evidence="8 9" id="KW-0472">Membrane</keyword>
<evidence type="ECO:0000313" key="11">
    <source>
        <dbReference type="Proteomes" id="UP001205105"/>
    </source>
</evidence>
<evidence type="ECO:0000313" key="10">
    <source>
        <dbReference type="EMBL" id="KAI7840238.1"/>
    </source>
</evidence>
<evidence type="ECO:0000256" key="4">
    <source>
        <dbReference type="ARBA" id="ARBA00022692"/>
    </source>
</evidence>
<protein>
    <recommendedName>
        <fullName evidence="9">Transmembrane 9 superfamily member</fullName>
    </recommendedName>
</protein>
<evidence type="ECO:0000256" key="6">
    <source>
        <dbReference type="ARBA" id="ARBA00022753"/>
    </source>
</evidence>
<comment type="subcellular location">
    <subcellularLocation>
        <location evidence="1">Endosome membrane</location>
        <topology evidence="1">Multi-pass membrane protein</topology>
    </subcellularLocation>
    <subcellularLocation>
        <location evidence="2">Golgi apparatus membrane</location>
        <topology evidence="2">Multi-pass membrane protein</topology>
    </subcellularLocation>
</comment>
<evidence type="ECO:0000256" key="5">
    <source>
        <dbReference type="ARBA" id="ARBA00022729"/>
    </source>
</evidence>
<dbReference type="Pfam" id="PF02990">
    <property type="entry name" value="EMP70"/>
    <property type="match status" value="1"/>
</dbReference>
<gene>
    <name evidence="10" type="ORF">COHA_006020</name>
</gene>
<feature type="transmembrane region" description="Helical" evidence="9">
    <location>
        <begin position="620"/>
        <end position="649"/>
    </location>
</feature>
<organism evidence="10 11">
    <name type="scientific">Chlorella ohadii</name>
    <dbReference type="NCBI Taxonomy" id="2649997"/>
    <lineage>
        <taxon>Eukaryota</taxon>
        <taxon>Viridiplantae</taxon>
        <taxon>Chlorophyta</taxon>
        <taxon>core chlorophytes</taxon>
        <taxon>Trebouxiophyceae</taxon>
        <taxon>Chlorellales</taxon>
        <taxon>Chlorellaceae</taxon>
        <taxon>Chlorella clade</taxon>
        <taxon>Chlorella</taxon>
    </lineage>
</organism>
<feature type="transmembrane region" description="Helical" evidence="9">
    <location>
        <begin position="335"/>
        <end position="362"/>
    </location>
</feature>
<evidence type="ECO:0000256" key="1">
    <source>
        <dbReference type="ARBA" id="ARBA00004337"/>
    </source>
</evidence>
<reference evidence="10" key="1">
    <citation type="submission" date="2020-11" db="EMBL/GenBank/DDBJ databases">
        <title>Chlorella ohadii genome sequencing and assembly.</title>
        <authorList>
            <person name="Murik O."/>
            <person name="Treves H."/>
            <person name="Kedem I."/>
            <person name="Shotland Y."/>
            <person name="Kaplan A."/>
        </authorList>
    </citation>
    <scope>NUCLEOTIDE SEQUENCE</scope>
    <source>
        <strain evidence="10">1</strain>
    </source>
</reference>
<dbReference type="EMBL" id="JADXDR010000083">
    <property type="protein sequence ID" value="KAI7840238.1"/>
    <property type="molecule type" value="Genomic_DNA"/>
</dbReference>
<comment type="caution">
    <text evidence="10">The sequence shown here is derived from an EMBL/GenBank/DDBJ whole genome shotgun (WGS) entry which is preliminary data.</text>
</comment>
<keyword evidence="4 9" id="KW-0812">Transmembrane</keyword>
<keyword evidence="5 9" id="KW-0732">Signal</keyword>
<dbReference type="PANTHER" id="PTHR10766:SF111">
    <property type="entry name" value="TRANSMEMBRANE 9 SUPERFAMILY MEMBER 2"/>
    <property type="match status" value="1"/>
</dbReference>
<dbReference type="Proteomes" id="UP001205105">
    <property type="component" value="Unassembled WGS sequence"/>
</dbReference>
<keyword evidence="6" id="KW-0967">Endosome</keyword>
<name>A0AAD5DPQ0_9CHLO</name>
<evidence type="ECO:0000256" key="2">
    <source>
        <dbReference type="ARBA" id="ARBA00004653"/>
    </source>
</evidence>
<feature type="chain" id="PRO_5041774746" description="Transmembrane 9 superfamily member" evidence="9">
    <location>
        <begin position="24"/>
        <end position="659"/>
    </location>
</feature>
<dbReference type="InterPro" id="IPR004240">
    <property type="entry name" value="EMP70"/>
</dbReference>
<dbReference type="GO" id="GO:0010008">
    <property type="term" value="C:endosome membrane"/>
    <property type="evidence" value="ECO:0007669"/>
    <property type="project" value="UniProtKB-SubCell"/>
</dbReference>
<keyword evidence="11" id="KW-1185">Reference proteome</keyword>
<evidence type="ECO:0000256" key="3">
    <source>
        <dbReference type="ARBA" id="ARBA00005227"/>
    </source>
</evidence>
<keyword evidence="7 9" id="KW-1133">Transmembrane helix</keyword>
<evidence type="ECO:0000256" key="8">
    <source>
        <dbReference type="ARBA" id="ARBA00023136"/>
    </source>
</evidence>
<feature type="signal peptide" evidence="9">
    <location>
        <begin position="1"/>
        <end position="23"/>
    </location>
</feature>